<dbReference type="EMBL" id="JAHQCR010000075">
    <property type="protein sequence ID" value="MBU9723299.1"/>
    <property type="molecule type" value="Genomic_DNA"/>
</dbReference>
<keyword evidence="1" id="KW-1133">Transmembrane helix</keyword>
<evidence type="ECO:0000256" key="1">
    <source>
        <dbReference type="SAM" id="Phobius"/>
    </source>
</evidence>
<sequence>MKQPRIFQKVALDMFWAQFQWALGFLGIMLGIHIFRIVTSFMRGTDVDTYFNMVFVAANIFIFILGIICMNFLKHYVGNGVTRKDYFKGGLIASLGLSIVLPIITLLVSAVSQLVIGQIDRVTINEPNINSVVLDIELDGNIIGNIISSVVQSFVVPPYVDPNGALILALGIVSLNVFIYYLIGWMIHAGFYRLGTLGGLGFVLVGVVTLILKDTLLRIILDLPIAEMVQFLDFVPQSVAGITVFLLMMMLIGIIRTLTKRAMIKI</sequence>
<name>A0ABS6K037_9BACI</name>
<dbReference type="Proteomes" id="UP000790580">
    <property type="component" value="Unassembled WGS sequence"/>
</dbReference>
<accession>A0ABS6K037</accession>
<feature type="transmembrane region" description="Helical" evidence="1">
    <location>
        <begin position="50"/>
        <end position="73"/>
    </location>
</feature>
<organism evidence="2 3">
    <name type="scientific">Evansella alkalicola</name>
    <dbReference type="NCBI Taxonomy" id="745819"/>
    <lineage>
        <taxon>Bacteria</taxon>
        <taxon>Bacillati</taxon>
        <taxon>Bacillota</taxon>
        <taxon>Bacilli</taxon>
        <taxon>Bacillales</taxon>
        <taxon>Bacillaceae</taxon>
        <taxon>Evansella</taxon>
    </lineage>
</organism>
<protein>
    <submittedName>
        <fullName evidence="2">Uncharacterized protein</fullName>
    </submittedName>
</protein>
<keyword evidence="1" id="KW-0472">Membrane</keyword>
<keyword evidence="3" id="KW-1185">Reference proteome</keyword>
<feature type="transmembrane region" description="Helical" evidence="1">
    <location>
        <begin position="21"/>
        <end position="38"/>
    </location>
</feature>
<gene>
    <name evidence="2" type="ORF">KS407_17925</name>
</gene>
<dbReference type="RefSeq" id="WP_088074465.1">
    <property type="nucleotide sequence ID" value="NZ_JAHQCR010000075.1"/>
</dbReference>
<feature type="transmembrane region" description="Helical" evidence="1">
    <location>
        <begin position="94"/>
        <end position="116"/>
    </location>
</feature>
<evidence type="ECO:0000313" key="2">
    <source>
        <dbReference type="EMBL" id="MBU9723299.1"/>
    </source>
</evidence>
<feature type="transmembrane region" description="Helical" evidence="1">
    <location>
        <begin position="190"/>
        <end position="212"/>
    </location>
</feature>
<evidence type="ECO:0000313" key="3">
    <source>
        <dbReference type="Proteomes" id="UP000790580"/>
    </source>
</evidence>
<keyword evidence="1" id="KW-0812">Transmembrane</keyword>
<reference evidence="2 3" key="1">
    <citation type="submission" date="2021-06" db="EMBL/GenBank/DDBJ databases">
        <title>Bacillus sp. RD4P76, an endophyte from a halophyte.</title>
        <authorList>
            <person name="Sun J.-Q."/>
        </authorList>
    </citation>
    <scope>NUCLEOTIDE SEQUENCE [LARGE SCALE GENOMIC DNA]</scope>
    <source>
        <strain evidence="2 3">JCM 17098</strain>
    </source>
</reference>
<feature type="transmembrane region" description="Helical" evidence="1">
    <location>
        <begin position="164"/>
        <end position="183"/>
    </location>
</feature>
<comment type="caution">
    <text evidence="2">The sequence shown here is derived from an EMBL/GenBank/DDBJ whole genome shotgun (WGS) entry which is preliminary data.</text>
</comment>
<proteinExistence type="predicted"/>
<feature type="transmembrane region" description="Helical" evidence="1">
    <location>
        <begin position="238"/>
        <end position="258"/>
    </location>
</feature>